<dbReference type="InterPro" id="IPR011009">
    <property type="entry name" value="Kinase-like_dom_sf"/>
</dbReference>
<dbReference type="eggNOG" id="COG0515">
    <property type="taxonomic scope" value="Bacteria"/>
</dbReference>
<dbReference type="Proteomes" id="UP000002139">
    <property type="component" value="Chromosome"/>
</dbReference>
<dbReference type="STRING" id="448385.sce1552"/>
<dbReference type="CDD" id="cd14014">
    <property type="entry name" value="STKc_PknB_like"/>
    <property type="match status" value="1"/>
</dbReference>
<dbReference type="GO" id="GO:0004674">
    <property type="term" value="F:protein serine/threonine kinase activity"/>
    <property type="evidence" value="ECO:0007669"/>
    <property type="project" value="UniProtKB-KW"/>
</dbReference>
<dbReference type="FunFam" id="1.10.510.10:FF:000021">
    <property type="entry name" value="Serine/threonine protein kinase"/>
    <property type="match status" value="1"/>
</dbReference>
<dbReference type="Gene3D" id="3.30.200.20">
    <property type="entry name" value="Phosphorylase Kinase, domain 1"/>
    <property type="match status" value="1"/>
</dbReference>
<evidence type="ECO:0000256" key="3">
    <source>
        <dbReference type="ARBA" id="ARBA00022679"/>
    </source>
</evidence>
<dbReference type="SUPFAM" id="SSF56112">
    <property type="entry name" value="Protein kinase-like (PK-like)"/>
    <property type="match status" value="1"/>
</dbReference>
<evidence type="ECO:0000256" key="6">
    <source>
        <dbReference type="ARBA" id="ARBA00022840"/>
    </source>
</evidence>
<accession>A9FCY8</accession>
<dbReference type="InterPro" id="IPR000719">
    <property type="entry name" value="Prot_kinase_dom"/>
</dbReference>
<evidence type="ECO:0000259" key="7">
    <source>
        <dbReference type="PROSITE" id="PS50011"/>
    </source>
</evidence>
<dbReference type="Pfam" id="PF13191">
    <property type="entry name" value="AAA_16"/>
    <property type="match status" value="1"/>
</dbReference>
<evidence type="ECO:0000256" key="2">
    <source>
        <dbReference type="ARBA" id="ARBA00022527"/>
    </source>
</evidence>
<evidence type="ECO:0000256" key="4">
    <source>
        <dbReference type="ARBA" id="ARBA00022741"/>
    </source>
</evidence>
<feature type="domain" description="Protein kinase" evidence="7">
    <location>
        <begin position="11"/>
        <end position="272"/>
    </location>
</feature>
<dbReference type="Gene3D" id="1.10.510.10">
    <property type="entry name" value="Transferase(Phosphotransferase) domain 1"/>
    <property type="match status" value="1"/>
</dbReference>
<dbReference type="RefSeq" id="WP_012234187.1">
    <property type="nucleotide sequence ID" value="NC_010162.1"/>
</dbReference>
<dbReference type="EMBL" id="AM746676">
    <property type="protein sequence ID" value="CAN91710.1"/>
    <property type="molecule type" value="Genomic_DNA"/>
</dbReference>
<dbReference type="SUPFAM" id="SSF52540">
    <property type="entry name" value="P-loop containing nucleoside triphosphate hydrolases"/>
    <property type="match status" value="1"/>
</dbReference>
<dbReference type="InterPro" id="IPR027417">
    <property type="entry name" value="P-loop_NTPase"/>
</dbReference>
<dbReference type="InterPro" id="IPR041664">
    <property type="entry name" value="AAA_16"/>
</dbReference>
<keyword evidence="2" id="KW-0723">Serine/threonine-protein kinase</keyword>
<dbReference type="HOGENOM" id="CLU_006367_0_0_7"/>
<dbReference type="InterPro" id="IPR008271">
    <property type="entry name" value="Ser/Thr_kinase_AS"/>
</dbReference>
<dbReference type="OrthoDB" id="5481242at2"/>
<evidence type="ECO:0000256" key="5">
    <source>
        <dbReference type="ARBA" id="ARBA00022777"/>
    </source>
</evidence>
<dbReference type="SMART" id="SM00220">
    <property type="entry name" value="S_TKc"/>
    <property type="match status" value="1"/>
</dbReference>
<dbReference type="PROSITE" id="PS00108">
    <property type="entry name" value="PROTEIN_KINASE_ST"/>
    <property type="match status" value="1"/>
</dbReference>
<keyword evidence="6" id="KW-0067">ATP-binding</keyword>
<organism evidence="8 9">
    <name type="scientific">Sorangium cellulosum (strain So ce56)</name>
    <name type="common">Polyangium cellulosum (strain So ce56)</name>
    <dbReference type="NCBI Taxonomy" id="448385"/>
    <lineage>
        <taxon>Bacteria</taxon>
        <taxon>Pseudomonadati</taxon>
        <taxon>Myxococcota</taxon>
        <taxon>Polyangia</taxon>
        <taxon>Polyangiales</taxon>
        <taxon>Polyangiaceae</taxon>
        <taxon>Sorangium</taxon>
    </lineage>
</organism>
<dbReference type="BioCyc" id="SCEL448385:SCE_RS08005-MONOMER"/>
<keyword evidence="9" id="KW-1185">Reference proteome</keyword>
<keyword evidence="5 8" id="KW-0418">Kinase</keyword>
<keyword evidence="3 8" id="KW-0808">Transferase</keyword>
<keyword evidence="4" id="KW-0547">Nucleotide-binding</keyword>
<dbReference type="Pfam" id="PF00069">
    <property type="entry name" value="Pkinase"/>
    <property type="match status" value="1"/>
</dbReference>
<dbReference type="GO" id="GO:0005524">
    <property type="term" value="F:ATP binding"/>
    <property type="evidence" value="ECO:0007669"/>
    <property type="project" value="UniProtKB-KW"/>
</dbReference>
<evidence type="ECO:0000256" key="1">
    <source>
        <dbReference type="ARBA" id="ARBA00012513"/>
    </source>
</evidence>
<dbReference type="PANTHER" id="PTHR43289">
    <property type="entry name" value="MITOGEN-ACTIVATED PROTEIN KINASE KINASE KINASE 20-RELATED"/>
    <property type="match status" value="1"/>
</dbReference>
<evidence type="ECO:0000313" key="9">
    <source>
        <dbReference type="Proteomes" id="UP000002139"/>
    </source>
</evidence>
<dbReference type="PANTHER" id="PTHR43289:SF34">
    <property type="entry name" value="SERINE_THREONINE-PROTEIN KINASE YBDM-RELATED"/>
    <property type="match status" value="1"/>
</dbReference>
<protein>
    <recommendedName>
        <fullName evidence="1">non-specific serine/threonine protein kinase</fullName>
        <ecNumber evidence="1">2.7.11.1</ecNumber>
    </recommendedName>
</protein>
<dbReference type="EC" id="2.7.11.1" evidence="1"/>
<gene>
    <name evidence="8" type="ordered locus">sce1552</name>
</gene>
<dbReference type="PROSITE" id="PS50011">
    <property type="entry name" value="PROTEIN_KINASE_DOM"/>
    <property type="match status" value="1"/>
</dbReference>
<sequence length="1300" mass="138059">MLHGRLLAGRFEVVELAGTGGMGAVYRTVDRASGDVVAVKLLGEIDAQAAARFGHEARALATLDHPHVVRYVTHGVAPTGEPYLAMEWLSGESLSARLSRRPLDVEESVALVRAVADALGAAHARGIVHRDIKPSNLFLPDGAADRVKVLDFGIARLSGASARLTRTGALVGTIGYMAPEQASGERAQLDARADVFSLGCVLFECLTGRPAFHGRHFMTILTKLLQEEPPRASALRPEVPQALDELLAQMLAKRPEGRPADGAAVVRRLDALGASTAGGARSSLAAVELVTAAEVWLCSIVAVGPPDVGAPASTEIVPAGRSQRSAVAAVRREASPLGAVVQELASGAVVAILAAGAGAGSATDQAAIAARCALRIRASVPGANVVLVMGRGESTGRSLLGEVLDRAALLLDDAAARGRPGRLRVAVDAVTRALLDARFEVAEQGGLSWVEAEREVADGARRLLGKPSPYVGRARELRSLLDLVEESFTEPRAAVALVTAAAGVGKSRLRHELVQALRPRHPELVLGVGSGDSIGAGSAFAMLAGSLRGALGIAAGEAPEAQREKLARAVGQLFAGEQLQRVACFLGELLGVPLADGGPMVRAARQDPAHMADRIQEAYLDYARAVTSARPMLVVLEDLHWGDAPSVKIFDHTLRALCERPYAVLAFARPEVHELFPRLWIERGLTQIRLRELSARAAEQLVRGALGASVAPGTVAAIVDRAAGNAFYLEELVRAVAEGRGGALPETVLGMVEARLAALDPEVRRLLRAASVFGDVSWIGGVSALVGARTLASGPSDADALAELFDREILERRSSSRFAGQEEIAFRHALLREGAYAMLTERDRAVGHRLAGEWLLSAGEQDPMVLAEHFARGGDGPRAGGFYLRAATLALHGADVQAALARVEKGIACGAEGERLAELHLLRMNAFTWTDDAARAHASALQALEIAAPGSLASWRALSGAMYCVALCDDRRAVEVLIPRLLAEELPVDVLSPELATRIVFSLLWDGRTALAERIVRRLEHVIAPAVEGDLHAALWIELTRGFWRCHAARDLWGALQANLAAARRAESLGSGLFVAWAWMLVAIDYTRLGDMAAADGYLDRVLATEGLLDYVFTTSVTCRILSLLERRRITEAVEMSSSLLQHMLARGHRSRSVIPRQLLAEGRLLLGDLAQAEEELCAAGDPAVMAPFAGAVHLSLFAEIRLRQGRTEEACAMAGEALALQRQAGTVFLMRQEVIPALYAEALHAKGDAEAARAVLREERAALLARAGRIEEPALRRSFLENVSANARTLALARALLGE</sequence>
<reference evidence="8 9" key="1">
    <citation type="journal article" date="2007" name="Nat. Biotechnol.">
        <title>Complete genome sequence of the myxobacterium Sorangium cellulosum.</title>
        <authorList>
            <person name="Schneiker S."/>
            <person name="Perlova O."/>
            <person name="Kaiser O."/>
            <person name="Gerth K."/>
            <person name="Alici A."/>
            <person name="Altmeyer M.O."/>
            <person name="Bartels D."/>
            <person name="Bekel T."/>
            <person name="Beyer S."/>
            <person name="Bode E."/>
            <person name="Bode H.B."/>
            <person name="Bolten C.J."/>
            <person name="Choudhuri J.V."/>
            <person name="Doss S."/>
            <person name="Elnakady Y.A."/>
            <person name="Frank B."/>
            <person name="Gaigalat L."/>
            <person name="Goesmann A."/>
            <person name="Groeger C."/>
            <person name="Gross F."/>
            <person name="Jelsbak L."/>
            <person name="Jelsbak L."/>
            <person name="Kalinowski J."/>
            <person name="Kegler C."/>
            <person name="Knauber T."/>
            <person name="Konietzny S."/>
            <person name="Kopp M."/>
            <person name="Krause L."/>
            <person name="Krug D."/>
            <person name="Linke B."/>
            <person name="Mahmud T."/>
            <person name="Martinez-Arias R."/>
            <person name="McHardy A.C."/>
            <person name="Merai M."/>
            <person name="Meyer F."/>
            <person name="Mormann S."/>
            <person name="Munoz-Dorado J."/>
            <person name="Perez J."/>
            <person name="Pradella S."/>
            <person name="Rachid S."/>
            <person name="Raddatz G."/>
            <person name="Rosenau F."/>
            <person name="Rueckert C."/>
            <person name="Sasse F."/>
            <person name="Scharfe M."/>
            <person name="Schuster S.C."/>
            <person name="Suen G."/>
            <person name="Treuner-Lange A."/>
            <person name="Velicer G.J."/>
            <person name="Vorholter F.-J."/>
            <person name="Weissman K.J."/>
            <person name="Welch R.D."/>
            <person name="Wenzel S.C."/>
            <person name="Whitworth D.E."/>
            <person name="Wilhelm S."/>
            <person name="Wittmann C."/>
            <person name="Bloecker H."/>
            <person name="Puehler A."/>
            <person name="Mueller R."/>
        </authorList>
    </citation>
    <scope>NUCLEOTIDE SEQUENCE [LARGE SCALE GENOMIC DNA]</scope>
    <source>
        <strain evidence="9">So ce56</strain>
    </source>
</reference>
<name>A9FCY8_SORC5</name>
<proteinExistence type="predicted"/>
<dbReference type="KEGG" id="scl:sce1552"/>
<evidence type="ECO:0000313" key="8">
    <source>
        <dbReference type="EMBL" id="CAN91710.1"/>
    </source>
</evidence>